<dbReference type="EMBL" id="CM000781">
    <property type="protein sequence ID" value="AQK71802.1"/>
    <property type="molecule type" value="Genomic_DNA"/>
</dbReference>
<accession>A0A1D6HAS2</accession>
<evidence type="ECO:0000313" key="1">
    <source>
        <dbReference type="EMBL" id="AQK71802.1"/>
    </source>
</evidence>
<dbReference type="PaxDb" id="4577-GRMZM2G097880_P01"/>
<organism evidence="1">
    <name type="scientific">Zea mays</name>
    <name type="common">Maize</name>
    <dbReference type="NCBI Taxonomy" id="4577"/>
    <lineage>
        <taxon>Eukaryota</taxon>
        <taxon>Viridiplantae</taxon>
        <taxon>Streptophyta</taxon>
        <taxon>Embryophyta</taxon>
        <taxon>Tracheophyta</taxon>
        <taxon>Spermatophyta</taxon>
        <taxon>Magnoliopsida</taxon>
        <taxon>Liliopsida</taxon>
        <taxon>Poales</taxon>
        <taxon>Poaceae</taxon>
        <taxon>PACMAD clade</taxon>
        <taxon>Panicoideae</taxon>
        <taxon>Andropogonodae</taxon>
        <taxon>Andropogoneae</taxon>
        <taxon>Tripsacinae</taxon>
        <taxon>Zea</taxon>
    </lineage>
</organism>
<dbReference type="IntAct" id="A0A1D6HAS2">
    <property type="interactions" value="7"/>
</dbReference>
<protein>
    <submittedName>
        <fullName evidence="1">Uncharacterized protein</fullName>
    </submittedName>
</protein>
<gene>
    <name evidence="1" type="ORF">ZEAMMB73_Zm00001d016847</name>
</gene>
<reference evidence="1" key="1">
    <citation type="submission" date="2015-12" db="EMBL/GenBank/DDBJ databases">
        <title>Update maize B73 reference genome by single molecule sequencing technologies.</title>
        <authorList>
            <consortium name="Maize Genome Sequencing Project"/>
            <person name="Ware D."/>
        </authorList>
    </citation>
    <scope>NUCLEOTIDE SEQUENCE</scope>
    <source>
        <tissue evidence="1">Seedling</tissue>
    </source>
</reference>
<dbReference type="InParanoid" id="A0A1D6HAS2"/>
<dbReference type="AlphaFoldDB" id="A0A1D6HAS2"/>
<name>A0A1D6HAS2_MAIZE</name>
<proteinExistence type="predicted"/>
<sequence>MTNRTTTLNLKTMAAQHSWDLFGMKNLVTTMIPQLDSIMMELLVFTLTATLEFGIHMINRLNSMSLVNGRIRVLLLCHLRHFLWSGLCVSIGLEDLEAMRLFFHVQDEVHEAWIGSGYLSR</sequence>